<proteinExistence type="predicted"/>
<evidence type="ECO:0000256" key="2">
    <source>
        <dbReference type="ARBA" id="ARBA00023157"/>
    </source>
</evidence>
<keyword evidence="1" id="KW-0677">Repeat</keyword>
<dbReference type="CDD" id="cd00041">
    <property type="entry name" value="CUB"/>
    <property type="match status" value="1"/>
</dbReference>
<keyword evidence="5" id="KW-0732">Signal</keyword>
<feature type="chain" id="PRO_5005535948" description="CUB domain-containing protein" evidence="5">
    <location>
        <begin position="20"/>
        <end position="778"/>
    </location>
</feature>
<feature type="region of interest" description="Disordered" evidence="4">
    <location>
        <begin position="158"/>
        <end position="183"/>
    </location>
</feature>
<dbReference type="InterPro" id="IPR035914">
    <property type="entry name" value="Sperma_CUB_dom_sf"/>
</dbReference>
<feature type="domain" description="CUB" evidence="6">
    <location>
        <begin position="350"/>
        <end position="486"/>
    </location>
</feature>
<keyword evidence="8" id="KW-1185">Reference proteome</keyword>
<keyword evidence="2" id="KW-1015">Disulfide bond</keyword>
<evidence type="ECO:0000256" key="4">
    <source>
        <dbReference type="SAM" id="MobiDB-lite"/>
    </source>
</evidence>
<dbReference type="PROSITE" id="PS01180">
    <property type="entry name" value="CUB"/>
    <property type="match status" value="2"/>
</dbReference>
<evidence type="ECO:0000259" key="6">
    <source>
        <dbReference type="PROSITE" id="PS01180"/>
    </source>
</evidence>
<dbReference type="PANTHER" id="PTHR24251">
    <property type="entry name" value="OVOCHYMASE-RELATED"/>
    <property type="match status" value="1"/>
</dbReference>
<dbReference type="EMBL" id="JRES01000841">
    <property type="protein sequence ID" value="KNC27838.1"/>
    <property type="molecule type" value="Genomic_DNA"/>
</dbReference>
<comment type="caution">
    <text evidence="3">Lacks conserved residue(s) required for the propagation of feature annotation.</text>
</comment>
<dbReference type="Gene3D" id="2.60.120.290">
    <property type="entry name" value="Spermadhesin, CUB domain"/>
    <property type="match status" value="1"/>
</dbReference>
<evidence type="ECO:0000313" key="8">
    <source>
        <dbReference type="Proteomes" id="UP000037069"/>
    </source>
</evidence>
<dbReference type="Proteomes" id="UP000037069">
    <property type="component" value="Unassembled WGS sequence"/>
</dbReference>
<gene>
    <name evidence="7" type="ORF">FF38_12488</name>
</gene>
<dbReference type="InterPro" id="IPR000859">
    <property type="entry name" value="CUB_dom"/>
</dbReference>
<feature type="compositionally biased region" description="Basic and acidic residues" evidence="4">
    <location>
        <begin position="717"/>
        <end position="731"/>
    </location>
</feature>
<feature type="signal peptide" evidence="5">
    <location>
        <begin position="1"/>
        <end position="19"/>
    </location>
</feature>
<feature type="domain" description="CUB" evidence="6">
    <location>
        <begin position="28"/>
        <end position="145"/>
    </location>
</feature>
<organism evidence="7 8">
    <name type="scientific">Lucilia cuprina</name>
    <name type="common">Green bottle fly</name>
    <name type="synonym">Australian sheep blowfly</name>
    <dbReference type="NCBI Taxonomy" id="7375"/>
    <lineage>
        <taxon>Eukaryota</taxon>
        <taxon>Metazoa</taxon>
        <taxon>Ecdysozoa</taxon>
        <taxon>Arthropoda</taxon>
        <taxon>Hexapoda</taxon>
        <taxon>Insecta</taxon>
        <taxon>Pterygota</taxon>
        <taxon>Neoptera</taxon>
        <taxon>Endopterygota</taxon>
        <taxon>Diptera</taxon>
        <taxon>Brachycera</taxon>
        <taxon>Muscomorpha</taxon>
        <taxon>Oestroidea</taxon>
        <taxon>Calliphoridae</taxon>
        <taxon>Luciliinae</taxon>
        <taxon>Lucilia</taxon>
    </lineage>
</organism>
<accession>A0A0L0C617</accession>
<evidence type="ECO:0000256" key="3">
    <source>
        <dbReference type="PROSITE-ProRule" id="PRU00059"/>
    </source>
</evidence>
<evidence type="ECO:0000256" key="1">
    <source>
        <dbReference type="ARBA" id="ARBA00022737"/>
    </source>
</evidence>
<dbReference type="SMART" id="SM00042">
    <property type="entry name" value="CUB"/>
    <property type="match status" value="1"/>
</dbReference>
<reference evidence="7 8" key="1">
    <citation type="journal article" date="2015" name="Nat. Commun.">
        <title>Lucilia cuprina genome unlocks parasitic fly biology to underpin future interventions.</title>
        <authorList>
            <person name="Anstead C.A."/>
            <person name="Korhonen P.K."/>
            <person name="Young N.D."/>
            <person name="Hall R.S."/>
            <person name="Jex A.R."/>
            <person name="Murali S.C."/>
            <person name="Hughes D.S."/>
            <person name="Lee S.F."/>
            <person name="Perry T."/>
            <person name="Stroehlein A.J."/>
            <person name="Ansell B.R."/>
            <person name="Breugelmans B."/>
            <person name="Hofmann A."/>
            <person name="Qu J."/>
            <person name="Dugan S."/>
            <person name="Lee S.L."/>
            <person name="Chao H."/>
            <person name="Dinh H."/>
            <person name="Han Y."/>
            <person name="Doddapaneni H.V."/>
            <person name="Worley K.C."/>
            <person name="Muzny D.M."/>
            <person name="Ioannidis P."/>
            <person name="Waterhouse R.M."/>
            <person name="Zdobnov E.M."/>
            <person name="James P.J."/>
            <person name="Bagnall N.H."/>
            <person name="Kotze A.C."/>
            <person name="Gibbs R.A."/>
            <person name="Richards S."/>
            <person name="Batterham P."/>
            <person name="Gasser R.B."/>
        </authorList>
    </citation>
    <scope>NUCLEOTIDE SEQUENCE [LARGE SCALE GENOMIC DNA]</scope>
    <source>
        <strain evidence="7 8">LS</strain>
        <tissue evidence="7">Full body</tissue>
    </source>
</reference>
<dbReference type="SUPFAM" id="SSF49854">
    <property type="entry name" value="Spermadhesin, CUB domain"/>
    <property type="match status" value="1"/>
</dbReference>
<evidence type="ECO:0000313" key="7">
    <source>
        <dbReference type="EMBL" id="KNC27838.1"/>
    </source>
</evidence>
<dbReference type="OrthoDB" id="6369184at2759"/>
<dbReference type="STRING" id="7375.A0A0L0C617"/>
<name>A0A0L0C617_LUCCU</name>
<feature type="region of interest" description="Disordered" evidence="4">
    <location>
        <begin position="690"/>
        <end position="739"/>
    </location>
</feature>
<comment type="caution">
    <text evidence="7">The sequence shown here is derived from an EMBL/GenBank/DDBJ whole genome shotgun (WGS) entry which is preliminary data.</text>
</comment>
<protein>
    <recommendedName>
        <fullName evidence="6">CUB domain-containing protein</fullName>
    </recommendedName>
</protein>
<evidence type="ECO:0000256" key="5">
    <source>
        <dbReference type="SAM" id="SignalP"/>
    </source>
</evidence>
<dbReference type="AlphaFoldDB" id="A0A0L0C617"/>
<dbReference type="Pfam" id="PF00431">
    <property type="entry name" value="CUB"/>
    <property type="match status" value="1"/>
</dbReference>
<sequence length="778" mass="87935">MNLYLKLCLLISAISLIRSHTHDEIPKCTLTGVHKTRQTVLESPNYPNNYKPDTCWDYVIRSPYKCPTTFHIQFLDFYLESSNGCKNDYLAIGLENADDDMDVLCGQVVGIKKYHTPDGVLRLRFFADDSPWTTGKGFKLLITRLACEREELLLRKLKDHDKDDEPDNDDTVAVSAPSGHFKPPESELMQIFRNLTGQEQYQTVPVPPVFGLNYPTQLPSPPYPATGTVYVPASESRGPLPNYPGSNVQTSCTDDNGQQRQLPNYYGALNGNQLAPYANSLGGNIQPNYLPSYVASNTVNQLPSQQAALVGAVNNGFFTNPRDQYIGSWSSTPSLLRAYDNTIDSLETCCVSAFQQKRLYLSSPGFPRTVFSNILPNYQKRDCVFRLQKSSSSVCRLRLDFKFFDFGQSYHGTGSYMGNIGMPAIQNTQNVCREDFIEIDNQRFCGCRSGNMYTSYWTNAGDKKLRMRMGYSGVPSGGFLLELVQEECSETQLAMMTTKRPPTMNPNLINNQLIGTQPVQLAQPALLGQQQQNLYPGQQQSINGALYPSQQQQQQQNFYGGSYLGNYPAQQSFLQNPLQQSNYLGQQQQQQLFNNPAGFSTNLQQQNPFLAQQQQQQLQSLQNNNLYQPSYPSQFGSNYLSQPDFQHNLLQQQGFANNPFGLPQMRYARSYGDQQPVTVVETNSTRKEYYYSPDNDSLNINEDLPLMSRSSSSESSSKWDRKDTNVSEKNESTGNSVRESRKCSFDMGDILRLSVDILWITKPICYAPQRNWFTNWIG</sequence>
<dbReference type="PANTHER" id="PTHR24251:SF30">
    <property type="entry name" value="MEMBRANE FRIZZLED-RELATED PROTEIN"/>
    <property type="match status" value="1"/>
</dbReference>